<evidence type="ECO:0000256" key="4">
    <source>
        <dbReference type="ARBA" id="ARBA00022531"/>
    </source>
</evidence>
<evidence type="ECO:0000256" key="6">
    <source>
        <dbReference type="ARBA" id="ARBA00022723"/>
    </source>
</evidence>
<name>A0ABT0CF78_THEVL</name>
<gene>
    <name evidence="12" type="primary">psbV</name>
    <name evidence="14" type="ORF">JX360_15945</name>
</gene>
<comment type="subunit">
    <text evidence="12">PSII is composed of 1 copy each of membrane proteins PsbA, PsbB, PsbC, PsbD, PsbE, PsbF, PsbH, PsbI, PsbJ, PsbK, PsbL, PsbM, PsbT, PsbX, PsbY, PsbZ, Psb30/Ycf12, peripheral proteins PsbO, CyanoQ (PsbQ), PsbU, PsbV and a large number of cofactors. It forms dimeric complexes.</text>
</comment>
<evidence type="ECO:0000256" key="11">
    <source>
        <dbReference type="ARBA" id="ARBA00023276"/>
    </source>
</evidence>
<dbReference type="EMBL" id="JAFIRA010000061">
    <property type="protein sequence ID" value="MCJ2544379.1"/>
    <property type="molecule type" value="Genomic_DNA"/>
</dbReference>
<feature type="binding site" description="covalent" evidence="12">
    <location>
        <position position="76"/>
    </location>
    <ligand>
        <name>heme c</name>
        <dbReference type="ChEBI" id="CHEBI:61717"/>
    </ligand>
</feature>
<comment type="function">
    <text evidence="12">One of the extrinsic, lumenal subunits of photosystem II (PSII). PSII is a light-driven water plastoquinone oxidoreductase, using light energy to abstract electrons from H(2)O, generating a proton gradient subsequently used for ATP formation. The extrinsic proteins stabilize the structure of photosystem II oxygen-evolving complex (OEC), the ion environment of oxygen evolution and protect the OEC against heat-induced inactivation. Low-potential cytochrome c that plays a role in the OEC of PSII.</text>
</comment>
<dbReference type="HAMAP" id="MF_01378">
    <property type="entry name" value="PSII_Cyt550"/>
    <property type="match status" value="1"/>
</dbReference>
<dbReference type="SUPFAM" id="SSF46626">
    <property type="entry name" value="Cytochrome c"/>
    <property type="match status" value="1"/>
</dbReference>
<feature type="binding site" description="axial binding residue" evidence="12">
    <location>
        <position position="80"/>
    </location>
    <ligand>
        <name>heme c</name>
        <dbReference type="ChEBI" id="CHEBI:61717"/>
    </ligand>
    <ligandPart>
        <name>Fe</name>
        <dbReference type="ChEBI" id="CHEBI:18248"/>
    </ligandPart>
</feature>
<keyword evidence="15" id="KW-1185">Reference proteome</keyword>
<proteinExistence type="inferred from homology"/>
<evidence type="ECO:0000256" key="10">
    <source>
        <dbReference type="ARBA" id="ARBA00023136"/>
    </source>
</evidence>
<comment type="similarity">
    <text evidence="2 12">Belongs to the cytochrome c family. PsbV subfamily.</text>
</comment>
<dbReference type="InterPro" id="IPR016003">
    <property type="entry name" value="PsbV_cyt_c550-like"/>
</dbReference>
<dbReference type="Proteomes" id="UP000830835">
    <property type="component" value="Unassembled WGS sequence"/>
</dbReference>
<feature type="binding site" description="axial binding residue" evidence="12">
    <location>
        <position position="131"/>
    </location>
    <ligand>
        <name>heme c</name>
        <dbReference type="ChEBI" id="CHEBI:61717"/>
    </ligand>
    <ligandPart>
        <name>Fe</name>
        <dbReference type="ChEBI" id="CHEBI:18248"/>
    </ligandPart>
</feature>
<reference evidence="14" key="1">
    <citation type="submission" date="2021-02" db="EMBL/GenBank/DDBJ databases">
        <title>The CRISPR/cas machinery reduction and long-range gene transfer in the hot spring cyanobacterium Synechococcus.</title>
        <authorList>
            <person name="Dvorak P."/>
            <person name="Jahodarova E."/>
            <person name="Hasler P."/>
            <person name="Poulickova A."/>
        </authorList>
    </citation>
    <scope>NUCLEOTIDE SEQUENCE</scope>
    <source>
        <strain evidence="14">Rupite</strain>
    </source>
</reference>
<evidence type="ECO:0000259" key="13">
    <source>
        <dbReference type="PROSITE" id="PS51007"/>
    </source>
</evidence>
<feature type="domain" description="Cytochrome c" evidence="13">
    <location>
        <begin position="63"/>
        <end position="162"/>
    </location>
</feature>
<evidence type="ECO:0000256" key="1">
    <source>
        <dbReference type="ARBA" id="ARBA00004170"/>
    </source>
</evidence>
<evidence type="ECO:0000256" key="5">
    <source>
        <dbReference type="ARBA" id="ARBA00022617"/>
    </source>
</evidence>
<keyword evidence="6 12" id="KW-0479">Metal-binding</keyword>
<evidence type="ECO:0000313" key="14">
    <source>
        <dbReference type="EMBL" id="MCJ2544379.1"/>
    </source>
</evidence>
<accession>A0ABT0CF78</accession>
<dbReference type="PROSITE" id="PS51257">
    <property type="entry name" value="PROKAR_LIPOPROTEIN"/>
    <property type="match status" value="1"/>
</dbReference>
<protein>
    <recommendedName>
        <fullName evidence="12">Photosystem II extrinsic protein V</fullName>
        <shortName evidence="12">PsbV</shortName>
    </recommendedName>
    <alternativeName>
        <fullName evidence="12">Cytochrome c-550</fullName>
    </alternativeName>
    <alternativeName>
        <fullName evidence="12">Cytochrome c550</fullName>
    </alternativeName>
    <alternativeName>
        <fullName evidence="12">Low-potential cytochrome c</fullName>
    </alternativeName>
</protein>
<keyword evidence="10 12" id="KW-0472">Membrane</keyword>
<keyword evidence="11 12" id="KW-0604">Photosystem II</keyword>
<evidence type="ECO:0000256" key="12">
    <source>
        <dbReference type="HAMAP-Rule" id="MF_01378"/>
    </source>
</evidence>
<dbReference type="InterPro" id="IPR017851">
    <property type="entry name" value="PsbV_cyt_c550"/>
</dbReference>
<keyword evidence="9 12" id="KW-0793">Thylakoid</keyword>
<evidence type="ECO:0000313" key="15">
    <source>
        <dbReference type="Proteomes" id="UP000830835"/>
    </source>
</evidence>
<dbReference type="InterPro" id="IPR029490">
    <property type="entry name" value="Cytochrom_C550"/>
</dbReference>
<dbReference type="InterPro" id="IPR036909">
    <property type="entry name" value="Cyt_c-like_dom_sf"/>
</dbReference>
<evidence type="ECO:0000256" key="3">
    <source>
        <dbReference type="ARBA" id="ARBA00022448"/>
    </source>
</evidence>
<keyword evidence="3 12" id="KW-0813">Transport</keyword>
<comment type="caution">
    <text evidence="14">The sequence shown here is derived from an EMBL/GenBank/DDBJ whole genome shotgun (WGS) entry which is preliminary data.</text>
</comment>
<dbReference type="PIRSF" id="PIRSF005890">
    <property type="entry name" value="Phot_II_cyt_c550"/>
    <property type="match status" value="1"/>
</dbReference>
<dbReference type="Gene3D" id="1.10.760.10">
    <property type="entry name" value="Cytochrome c-like domain"/>
    <property type="match status" value="1"/>
</dbReference>
<evidence type="ECO:0000256" key="2">
    <source>
        <dbReference type="ARBA" id="ARBA00010433"/>
    </source>
</evidence>
<keyword evidence="5 12" id="KW-0349">Heme</keyword>
<organism evidence="14 15">
    <name type="scientific">Thermostichus vulcanus str. 'Rupite'</name>
    <dbReference type="NCBI Taxonomy" id="2813851"/>
    <lineage>
        <taxon>Bacteria</taxon>
        <taxon>Bacillati</taxon>
        <taxon>Cyanobacteriota</taxon>
        <taxon>Cyanophyceae</taxon>
        <taxon>Thermostichales</taxon>
        <taxon>Thermostichaceae</taxon>
        <taxon>Thermostichus</taxon>
    </lineage>
</organism>
<dbReference type="PROSITE" id="PS51007">
    <property type="entry name" value="CYTC"/>
    <property type="match status" value="1"/>
</dbReference>
<evidence type="ECO:0000256" key="8">
    <source>
        <dbReference type="ARBA" id="ARBA00023004"/>
    </source>
</evidence>
<evidence type="ECO:0000256" key="9">
    <source>
        <dbReference type="ARBA" id="ARBA00023078"/>
    </source>
</evidence>
<dbReference type="Pfam" id="PF14495">
    <property type="entry name" value="Cytochrom_C550"/>
    <property type="match status" value="1"/>
</dbReference>
<keyword evidence="7 12" id="KW-0249">Electron transport</keyword>
<sequence length="183" mass="19965">MFSKSFPFQNLFTLACRRLLASLLIALLAVFGWGLAPVFAASSSRDIPAVALSPTESITFTERELARGKKLFSSTCAQCHIGGQTYPNPDVGLKLSDLEGATPPRDNVLAIVDYIKNPVTYDGTESLLEYHPNTQLLSEYPRLRNLSDEDLKLIAGYILVQAKTLPGWGGTKSESHSDLAGYL</sequence>
<feature type="binding site" description="covalent" evidence="12">
    <location>
        <position position="79"/>
    </location>
    <ligand>
        <name>heme c</name>
        <dbReference type="ChEBI" id="CHEBI:61717"/>
    </ligand>
</feature>
<dbReference type="NCBIfam" id="TIGR03045">
    <property type="entry name" value="PS_II_C550"/>
    <property type="match status" value="1"/>
</dbReference>
<evidence type="ECO:0000256" key="7">
    <source>
        <dbReference type="ARBA" id="ARBA00022982"/>
    </source>
</evidence>
<keyword evidence="8 12" id="KW-0408">Iron</keyword>
<comment type="subcellular location">
    <subcellularLocation>
        <location evidence="12">Cellular thylakoid membrane</location>
        <topology evidence="12">Peripheral membrane protein</topology>
        <orientation evidence="12">Lumenal side</orientation>
    </subcellularLocation>
    <subcellularLocation>
        <location evidence="1">Membrane</location>
        <topology evidence="1">Peripheral membrane protein</topology>
    </subcellularLocation>
    <text evidence="12">Associated with photosystem II at the lumenal side of the thylakoid membrane.</text>
</comment>
<comment type="cofactor">
    <cofactor evidence="12">
        <name>heme c</name>
        <dbReference type="ChEBI" id="CHEBI:61717"/>
    </cofactor>
    <text evidence="12">Binds 1 heme c group covalently per subunit.</text>
</comment>
<keyword evidence="4 12" id="KW-0602">Photosynthesis</keyword>
<dbReference type="RefSeq" id="WP_244352896.1">
    <property type="nucleotide sequence ID" value="NZ_JAFIRA010000061.1"/>
</dbReference>
<dbReference type="InterPro" id="IPR009056">
    <property type="entry name" value="Cyt_c-like_dom"/>
</dbReference>